<reference evidence="1 2" key="1">
    <citation type="journal article" date="2014" name="Agronomy (Basel)">
        <title>A Draft Genome Sequence for Ensete ventricosum, the Drought-Tolerant Tree Against Hunger.</title>
        <authorList>
            <person name="Harrison J."/>
            <person name="Moore K.A."/>
            <person name="Paszkiewicz K."/>
            <person name="Jones T."/>
            <person name="Grant M."/>
            <person name="Ambacheew D."/>
            <person name="Muzemil S."/>
            <person name="Studholme D.J."/>
        </authorList>
    </citation>
    <scope>NUCLEOTIDE SEQUENCE [LARGE SCALE GENOMIC DNA]</scope>
</reference>
<proteinExistence type="predicted"/>
<gene>
    <name evidence="1" type="ORF">B296_00009849</name>
</gene>
<dbReference type="EMBL" id="AMZH03000474">
    <property type="protein sequence ID" value="RRT83540.1"/>
    <property type="molecule type" value="Genomic_DNA"/>
</dbReference>
<accession>A0A427B4Z5</accession>
<dbReference type="Proteomes" id="UP000287651">
    <property type="component" value="Unassembled WGS sequence"/>
</dbReference>
<sequence>MVHTATPEPHDPLGPTKRKACEKRYGIGNICTRPCEGLALRTHNNARGSVASGPSVTKFSSIRVLELTLGRLLTPSAMLAFGFGLWRSPITYQPTSHIRPLLTLHVRSARITLYYSAIANWSTLAASRLTEPLVARTGAERAV</sequence>
<organism evidence="1 2">
    <name type="scientific">Ensete ventricosum</name>
    <name type="common">Abyssinian banana</name>
    <name type="synonym">Musa ensete</name>
    <dbReference type="NCBI Taxonomy" id="4639"/>
    <lineage>
        <taxon>Eukaryota</taxon>
        <taxon>Viridiplantae</taxon>
        <taxon>Streptophyta</taxon>
        <taxon>Embryophyta</taxon>
        <taxon>Tracheophyta</taxon>
        <taxon>Spermatophyta</taxon>
        <taxon>Magnoliopsida</taxon>
        <taxon>Liliopsida</taxon>
        <taxon>Zingiberales</taxon>
        <taxon>Musaceae</taxon>
        <taxon>Ensete</taxon>
    </lineage>
</organism>
<evidence type="ECO:0000313" key="1">
    <source>
        <dbReference type="EMBL" id="RRT83540.1"/>
    </source>
</evidence>
<protein>
    <submittedName>
        <fullName evidence="1">Uncharacterized protein</fullName>
    </submittedName>
</protein>
<evidence type="ECO:0000313" key="2">
    <source>
        <dbReference type="Proteomes" id="UP000287651"/>
    </source>
</evidence>
<dbReference type="AlphaFoldDB" id="A0A427B4Z5"/>
<name>A0A427B4Z5_ENSVE</name>
<comment type="caution">
    <text evidence="1">The sequence shown here is derived from an EMBL/GenBank/DDBJ whole genome shotgun (WGS) entry which is preliminary data.</text>
</comment>